<sequence length="178" mass="19714">MSSPELDQILHEYRSGQIAFEQGRYRQSVVHLETARDAVEANSGLGGEVQIWLVTAYEALGERQKAIALCKTLKFHPSLQTRKQSRRLLEILEAPKLYKGSEGLIEIPDLSNLGENADKFPVASSSRETSGKAAPVKSKSPDPEVDLTQVNTKDNQFLWVALIFLGLIMTSLLLHNIG</sequence>
<feature type="region of interest" description="Disordered" evidence="1">
    <location>
        <begin position="121"/>
        <end position="147"/>
    </location>
</feature>
<dbReference type="Proteomes" id="UP000032946">
    <property type="component" value="Chromosome"/>
</dbReference>
<feature type="transmembrane region" description="Helical" evidence="2">
    <location>
        <begin position="157"/>
        <end position="177"/>
    </location>
</feature>
<keyword evidence="2" id="KW-0812">Transmembrane</keyword>
<dbReference type="EMBL" id="FO818640">
    <property type="protein sequence ID" value="CDM97609.1"/>
    <property type="molecule type" value="Genomic_DNA"/>
</dbReference>
<dbReference type="RefSeq" id="WP_006623341.1">
    <property type="nucleotide sequence ID" value="NZ_FO818640.1"/>
</dbReference>
<dbReference type="AlphaFoldDB" id="A0A9P1KIA9"/>
<accession>A0A9P1KIA9</accession>
<evidence type="ECO:0000256" key="2">
    <source>
        <dbReference type="SAM" id="Phobius"/>
    </source>
</evidence>
<organism evidence="3 4">
    <name type="scientific">Limnospira indica PCC 8005</name>
    <dbReference type="NCBI Taxonomy" id="376219"/>
    <lineage>
        <taxon>Bacteria</taxon>
        <taxon>Bacillati</taxon>
        <taxon>Cyanobacteriota</taxon>
        <taxon>Cyanophyceae</taxon>
        <taxon>Oscillatoriophycideae</taxon>
        <taxon>Oscillatoriales</taxon>
        <taxon>Sirenicapillariaceae</taxon>
        <taxon>Limnospira</taxon>
    </lineage>
</organism>
<reference evidence="3 4" key="1">
    <citation type="submission" date="2014-02" db="EMBL/GenBank/DDBJ databases">
        <authorList>
            <person name="Genoscope - CEA"/>
        </authorList>
    </citation>
    <scope>NUCLEOTIDE SEQUENCE [LARGE SCALE GENOMIC DNA]</scope>
    <source>
        <strain evidence="3 4">PCC 8005</strain>
    </source>
</reference>
<dbReference type="PANTHER" id="PTHR36761">
    <property type="entry name" value="ORF03 PROTEIN"/>
    <property type="match status" value="1"/>
</dbReference>
<dbReference type="PANTHER" id="PTHR36761:SF2">
    <property type="entry name" value="ORF03 PROTEIN"/>
    <property type="match status" value="1"/>
</dbReference>
<evidence type="ECO:0000313" key="4">
    <source>
        <dbReference type="Proteomes" id="UP000032946"/>
    </source>
</evidence>
<dbReference type="InterPro" id="IPR011990">
    <property type="entry name" value="TPR-like_helical_dom_sf"/>
</dbReference>
<evidence type="ECO:0000256" key="1">
    <source>
        <dbReference type="SAM" id="MobiDB-lite"/>
    </source>
</evidence>
<keyword evidence="4" id="KW-1185">Reference proteome</keyword>
<gene>
    <name evidence="3" type="ORF">ARTHRO_60210</name>
</gene>
<protein>
    <submittedName>
        <fullName evidence="3">Uncharacterized protein</fullName>
    </submittedName>
</protein>
<evidence type="ECO:0000313" key="3">
    <source>
        <dbReference type="EMBL" id="CDM97609.1"/>
    </source>
</evidence>
<name>A0A9P1KIA9_9CYAN</name>
<proteinExistence type="predicted"/>
<dbReference type="Gene3D" id="1.25.40.10">
    <property type="entry name" value="Tetratricopeptide repeat domain"/>
    <property type="match status" value="1"/>
</dbReference>
<keyword evidence="2" id="KW-0472">Membrane</keyword>
<keyword evidence="2" id="KW-1133">Transmembrane helix</keyword>